<protein>
    <submittedName>
        <fullName evidence="1">Uncharacterized protein</fullName>
    </submittedName>
</protein>
<dbReference type="EMBL" id="QFNK01000016">
    <property type="protein sequence ID" value="PZO88485.1"/>
    <property type="molecule type" value="Genomic_DNA"/>
</dbReference>
<name>A0A2W5BZJ6_9BACT</name>
<sequence>MRDLFYHVEFPAYVSVLSVTGLELFQRGMEIVGMTPNRGDMANHFNLGIFAGTLGVAIGNCFNGDHSRQNVRYVPISVAAALIIGTATERMPESPYIAAFSAAAVGFALRKNNAFPDENKNYDDFTP</sequence>
<gene>
    <name evidence="1" type="ORF">DI626_01695</name>
</gene>
<evidence type="ECO:0000313" key="2">
    <source>
        <dbReference type="Proteomes" id="UP000249557"/>
    </source>
</evidence>
<dbReference type="Proteomes" id="UP000249557">
    <property type="component" value="Unassembled WGS sequence"/>
</dbReference>
<accession>A0A2W5BZJ6</accession>
<organism evidence="1 2">
    <name type="scientific">Micavibrio aeruginosavorus</name>
    <dbReference type="NCBI Taxonomy" id="349221"/>
    <lineage>
        <taxon>Bacteria</taxon>
        <taxon>Pseudomonadati</taxon>
        <taxon>Bdellovibrionota</taxon>
        <taxon>Bdellovibrionia</taxon>
        <taxon>Bdellovibrionales</taxon>
        <taxon>Pseudobdellovibrionaceae</taxon>
        <taxon>Micavibrio</taxon>
    </lineage>
</organism>
<proteinExistence type="predicted"/>
<evidence type="ECO:0000313" key="1">
    <source>
        <dbReference type="EMBL" id="PZO88485.1"/>
    </source>
</evidence>
<dbReference type="AlphaFoldDB" id="A0A2W5BZJ6"/>
<comment type="caution">
    <text evidence="1">The sequence shown here is derived from an EMBL/GenBank/DDBJ whole genome shotgun (WGS) entry which is preliminary data.</text>
</comment>
<reference evidence="1 2" key="1">
    <citation type="submission" date="2017-08" db="EMBL/GenBank/DDBJ databases">
        <title>Infants hospitalized years apart are colonized by the same room-sourced microbial strains.</title>
        <authorList>
            <person name="Brooks B."/>
            <person name="Olm M.R."/>
            <person name="Firek B.A."/>
            <person name="Baker R."/>
            <person name="Thomas B.C."/>
            <person name="Morowitz M.J."/>
            <person name="Banfield J.F."/>
        </authorList>
    </citation>
    <scope>NUCLEOTIDE SEQUENCE [LARGE SCALE GENOMIC DNA]</scope>
    <source>
        <strain evidence="1">S2_018_000_R2_104</strain>
    </source>
</reference>